<proteinExistence type="predicted"/>
<dbReference type="Proteomes" id="UP000238882">
    <property type="component" value="Unassembled WGS sequence"/>
</dbReference>
<sequence>MTKNIKKMTKIQKNLFLLILFCLVLYSIRIYITKSLFFGFLVWNLFLAVIPYFISLIVKKKFQNSSKLKLIVILFIWLLFLPNAPYIITDFIHLHHIKSTLIWLDIFLLFTFSFTGLLLAIISITDIYKIIQQKWNTKSANYFSLSATFLCGFGIYLGRFLRFNSWDVFTTPITVLKKSLLSINDPKTWYITIAFGSFLYLLLLLSKNFTTAK</sequence>
<feature type="transmembrane region" description="Helical" evidence="1">
    <location>
        <begin position="70"/>
        <end position="88"/>
    </location>
</feature>
<name>A0A2S7WNT9_9FLAO</name>
<evidence type="ECO:0000313" key="2">
    <source>
        <dbReference type="EMBL" id="PQJ79253.1"/>
    </source>
</evidence>
<keyword evidence="3" id="KW-1185">Reference proteome</keyword>
<dbReference type="RefSeq" id="WP_105015852.1">
    <property type="nucleotide sequence ID" value="NZ_VRMK01000026.1"/>
</dbReference>
<protein>
    <recommendedName>
        <fullName evidence="4">DUF1361 domain-containing protein</fullName>
    </recommendedName>
</protein>
<gene>
    <name evidence="2" type="ORF">BTO18_08740</name>
</gene>
<feature type="transmembrane region" description="Helical" evidence="1">
    <location>
        <begin position="188"/>
        <end position="205"/>
    </location>
</feature>
<dbReference type="Pfam" id="PF07099">
    <property type="entry name" value="DUF1361"/>
    <property type="match status" value="1"/>
</dbReference>
<evidence type="ECO:0000313" key="3">
    <source>
        <dbReference type="Proteomes" id="UP000238882"/>
    </source>
</evidence>
<keyword evidence="1" id="KW-1133">Transmembrane helix</keyword>
<feature type="transmembrane region" description="Helical" evidence="1">
    <location>
        <begin position="100"/>
        <end position="128"/>
    </location>
</feature>
<accession>A0A2S7WNT9</accession>
<dbReference type="InterPro" id="IPR009793">
    <property type="entry name" value="DUF1361"/>
</dbReference>
<dbReference type="AlphaFoldDB" id="A0A2S7WNT9"/>
<keyword evidence="1" id="KW-0812">Transmembrane</keyword>
<comment type="caution">
    <text evidence="2">The sequence shown here is derived from an EMBL/GenBank/DDBJ whole genome shotgun (WGS) entry which is preliminary data.</text>
</comment>
<reference evidence="2 3" key="1">
    <citation type="submission" date="2016-12" db="EMBL/GenBank/DDBJ databases">
        <title>Trade-off between light-utilization and light-protection in marine flavobacteria.</title>
        <authorList>
            <person name="Kumagai Y."/>
            <person name="Yoshizawa S."/>
            <person name="Kogure K."/>
            <person name="Iwasaki W."/>
        </authorList>
    </citation>
    <scope>NUCLEOTIDE SEQUENCE [LARGE SCALE GENOMIC DNA]</scope>
    <source>
        <strain evidence="2 3">NBRC 108759</strain>
    </source>
</reference>
<dbReference type="OrthoDB" id="4540541at2"/>
<evidence type="ECO:0000256" key="1">
    <source>
        <dbReference type="SAM" id="Phobius"/>
    </source>
</evidence>
<feature type="transmembrane region" description="Helical" evidence="1">
    <location>
        <begin position="140"/>
        <end position="158"/>
    </location>
</feature>
<organism evidence="2 3">
    <name type="scientific">Polaribacter porphyrae</name>
    <dbReference type="NCBI Taxonomy" id="1137780"/>
    <lineage>
        <taxon>Bacteria</taxon>
        <taxon>Pseudomonadati</taxon>
        <taxon>Bacteroidota</taxon>
        <taxon>Flavobacteriia</taxon>
        <taxon>Flavobacteriales</taxon>
        <taxon>Flavobacteriaceae</taxon>
    </lineage>
</organism>
<keyword evidence="1" id="KW-0472">Membrane</keyword>
<dbReference type="EMBL" id="MSCN01000001">
    <property type="protein sequence ID" value="PQJ79253.1"/>
    <property type="molecule type" value="Genomic_DNA"/>
</dbReference>
<evidence type="ECO:0008006" key="4">
    <source>
        <dbReference type="Google" id="ProtNLM"/>
    </source>
</evidence>
<feature type="transmembrane region" description="Helical" evidence="1">
    <location>
        <begin position="37"/>
        <end position="58"/>
    </location>
</feature>